<name>A1U8L3_MARN8</name>
<sequence length="97" mass="10917">MESSLNNIVPFGFKDRKRSPQMFSADLYASDRRKYQFQTDAESVTAVYFKAVAFAFQQGAALIQCVAIYDGAVCERQSHQAPVKVWHQVDHRAAGQS</sequence>
<evidence type="ECO:0000313" key="1">
    <source>
        <dbReference type="EMBL" id="ABM21332.1"/>
    </source>
</evidence>
<dbReference type="AlphaFoldDB" id="A1U8L3"/>
<geneLocation type="plasmid" evidence="1 2">
    <name>pMAQU02</name>
</geneLocation>
<organism evidence="1 2">
    <name type="scientific">Marinobacter nauticus (strain ATCC 700491 / DSM 11845 / VT8)</name>
    <name type="common">Marinobacter aquaeolei</name>
    <dbReference type="NCBI Taxonomy" id="351348"/>
    <lineage>
        <taxon>Bacteria</taxon>
        <taxon>Pseudomonadati</taxon>
        <taxon>Pseudomonadota</taxon>
        <taxon>Gammaproteobacteria</taxon>
        <taxon>Pseudomonadales</taxon>
        <taxon>Marinobacteraceae</taxon>
        <taxon>Marinobacter</taxon>
    </lineage>
</organism>
<reference evidence="2" key="1">
    <citation type="journal article" date="2011" name="Appl. Environ. Microbiol.">
        <title>Genomic potential of Marinobacter aquaeolei, a biogeochemical 'opportunitroph'.</title>
        <authorList>
            <person name="Singer E."/>
            <person name="Webb E.A."/>
            <person name="Nelson W.C."/>
            <person name="Heidelberg J.F."/>
            <person name="Ivanova N."/>
            <person name="Pati A."/>
            <person name="Edwards K.J."/>
        </authorList>
    </citation>
    <scope>NUCLEOTIDE SEQUENCE [LARGE SCALE GENOMIC DNA]</scope>
    <source>
        <strain evidence="2">ATCC 700491 / DSM 11845 / VT8</strain>
    </source>
</reference>
<gene>
    <name evidence="1" type="ordered locus">Maqu_4059</name>
</gene>
<dbReference type="HOGENOM" id="CLU_185396_0_0_6"/>
<accession>A1U8L3</accession>
<dbReference type="KEGG" id="maq:Maqu_4059"/>
<dbReference type="EMBL" id="CP000516">
    <property type="protein sequence ID" value="ABM21332.1"/>
    <property type="molecule type" value="Genomic_DNA"/>
</dbReference>
<keyword evidence="1" id="KW-0614">Plasmid</keyword>
<evidence type="ECO:0000313" key="2">
    <source>
        <dbReference type="Proteomes" id="UP000000998"/>
    </source>
</evidence>
<dbReference type="Proteomes" id="UP000000998">
    <property type="component" value="Plasmid pMAQU02"/>
</dbReference>
<protein>
    <submittedName>
        <fullName evidence="1">Uncharacterized protein</fullName>
    </submittedName>
</protein>
<proteinExistence type="predicted"/>